<protein>
    <submittedName>
        <fullName evidence="1">Uncharacterized protein</fullName>
    </submittedName>
</protein>
<proteinExistence type="predicted"/>
<organism evidence="1 2">
    <name type="scientific">Lysinibacillus xylanilyticus</name>
    <dbReference type="NCBI Taxonomy" id="582475"/>
    <lineage>
        <taxon>Bacteria</taxon>
        <taxon>Bacillati</taxon>
        <taxon>Bacillota</taxon>
        <taxon>Bacilli</taxon>
        <taxon>Bacillales</taxon>
        <taxon>Bacillaceae</taxon>
        <taxon>Lysinibacillus</taxon>
    </lineage>
</organism>
<gene>
    <name evidence="1" type="ORF">AB1300_24575</name>
</gene>
<comment type="caution">
    <text evidence="1">The sequence shown here is derived from an EMBL/GenBank/DDBJ whole genome shotgun (WGS) entry which is preliminary data.</text>
</comment>
<evidence type="ECO:0000313" key="2">
    <source>
        <dbReference type="Proteomes" id="UP001558534"/>
    </source>
</evidence>
<evidence type="ECO:0000313" key="1">
    <source>
        <dbReference type="EMBL" id="MEX3748256.1"/>
    </source>
</evidence>
<dbReference type="RefSeq" id="WP_368638645.1">
    <property type="nucleotide sequence ID" value="NZ_JBFRHK010000027.1"/>
</dbReference>
<dbReference type="EMBL" id="JBFRHK010000027">
    <property type="protein sequence ID" value="MEX3748256.1"/>
    <property type="molecule type" value="Genomic_DNA"/>
</dbReference>
<reference evidence="1 2" key="1">
    <citation type="submission" date="2024-07" db="EMBL/GenBank/DDBJ databases">
        <title>Characterization of a bacterium isolated from hydrolysated instant sea cucumber by whole-genome sequencing and metabolomics.</title>
        <authorList>
            <person name="Luo X."/>
            <person name="Zhang Z."/>
            <person name="Zheng Z."/>
            <person name="Zhang W."/>
            <person name="Ming T."/>
            <person name="Jiao L."/>
            <person name="Su X."/>
            <person name="Kong F."/>
            <person name="Xu J."/>
        </authorList>
    </citation>
    <scope>NUCLEOTIDE SEQUENCE [LARGE SCALE GENOMIC DNA]</scope>
    <source>
        <strain evidence="1 2">XL-2024</strain>
    </source>
</reference>
<sequence>MQITDGAWTFDTEVIDRVANNIVRDEQEREMLNAFARYAYRRFKQIRNGVNPRKCKYMWIDQVREQLKSPAKIQKVSKLLKMTDEEVHYIVDFVKKYVRYVK</sequence>
<accession>A0ABV3W4X8</accession>
<dbReference type="Proteomes" id="UP001558534">
    <property type="component" value="Unassembled WGS sequence"/>
</dbReference>
<keyword evidence="2" id="KW-1185">Reference proteome</keyword>
<name>A0ABV3W4X8_9BACI</name>